<sequence>MVSIVPFLFPQFIANIFLSLPRNYSDDPVEMQFLINQLVKNDSWKRLYALKILEKNFQSKMKILLSKKEKEWKKELKMQKELLEYRKLTDDEILHIESGKKLKDKYGADINFNPSDDSIYYLNQYEEEFIKIRDDLCGEISIYHEKYDDFKFWSVKNRNLLKFIQDKVFNNEELDLEKIGKSSPEWALLNLWGFPPQIKYDLKKIYYNIVLYVDLRSGEKEGEKVIKKLAIALSSHEKSLYYLEHFINQLGGMSSKN</sequence>
<keyword evidence="2" id="KW-1185">Reference proteome</keyword>
<reference evidence="1" key="1">
    <citation type="submission" date="2020-07" db="EMBL/GenBank/DDBJ databases">
        <title>Methanobacterium. sp. MethCan genome.</title>
        <authorList>
            <person name="Postec A."/>
            <person name="Quemeneur M."/>
        </authorList>
    </citation>
    <scope>NUCLEOTIDE SEQUENCE</scope>
    <source>
        <strain evidence="1">MethCAN</strain>
    </source>
</reference>
<protein>
    <submittedName>
        <fullName evidence="1">Uncharacterized protein</fullName>
    </submittedName>
</protein>
<dbReference type="EMBL" id="CP058560">
    <property type="protein sequence ID" value="QUH24060.1"/>
    <property type="molecule type" value="Genomic_DNA"/>
</dbReference>
<gene>
    <name evidence="1" type="ORF">HYG87_09985</name>
</gene>
<organism evidence="1 2">
    <name type="scientific">Methanobacterium alkalithermotolerans</name>
    <dbReference type="NCBI Taxonomy" id="2731220"/>
    <lineage>
        <taxon>Archaea</taxon>
        <taxon>Methanobacteriati</taxon>
        <taxon>Methanobacteriota</taxon>
        <taxon>Methanomada group</taxon>
        <taxon>Methanobacteria</taxon>
        <taxon>Methanobacteriales</taxon>
        <taxon>Methanobacteriaceae</taxon>
        <taxon>Methanobacterium</taxon>
    </lineage>
</organism>
<dbReference type="GeneID" id="64821096"/>
<dbReference type="KEGG" id="meme:HYG87_09985"/>
<dbReference type="AlphaFoldDB" id="A0A8T8KB84"/>
<dbReference type="RefSeq" id="WP_211533017.1">
    <property type="nucleotide sequence ID" value="NZ_CP058560.1"/>
</dbReference>
<dbReference type="Proteomes" id="UP000681041">
    <property type="component" value="Chromosome"/>
</dbReference>
<dbReference type="OrthoDB" id="81799at2157"/>
<evidence type="ECO:0000313" key="1">
    <source>
        <dbReference type="EMBL" id="QUH24060.1"/>
    </source>
</evidence>
<evidence type="ECO:0000313" key="2">
    <source>
        <dbReference type="Proteomes" id="UP000681041"/>
    </source>
</evidence>
<accession>A0A8T8KB84</accession>
<name>A0A8T8KB84_9EURY</name>
<proteinExistence type="predicted"/>